<dbReference type="CDD" id="cd07381">
    <property type="entry name" value="MPP_CapA"/>
    <property type="match status" value="1"/>
</dbReference>
<evidence type="ECO:0000313" key="3">
    <source>
        <dbReference type="EMBL" id="KAA9345656.1"/>
    </source>
</evidence>
<name>A0A5N1J426_9BACT</name>
<feature type="domain" description="Capsule synthesis protein CapA" evidence="2">
    <location>
        <begin position="7"/>
        <end position="249"/>
    </location>
</feature>
<reference evidence="3 4" key="1">
    <citation type="submission" date="2019-09" db="EMBL/GenBank/DDBJ databases">
        <title>Genome sequence of Adhaeribacter sp. M2.</title>
        <authorList>
            <person name="Srinivasan S."/>
        </authorList>
    </citation>
    <scope>NUCLEOTIDE SEQUENCE [LARGE SCALE GENOMIC DNA]</scope>
    <source>
        <strain evidence="3 4">M2</strain>
    </source>
</reference>
<dbReference type="RefSeq" id="WP_150901799.1">
    <property type="nucleotide sequence ID" value="NZ_VTWT01000001.1"/>
</dbReference>
<protein>
    <submittedName>
        <fullName evidence="3">CapA family protein</fullName>
    </submittedName>
</protein>
<comment type="similarity">
    <text evidence="1">Belongs to the CapA family.</text>
</comment>
<accession>A0A5N1J426</accession>
<evidence type="ECO:0000313" key="4">
    <source>
        <dbReference type="Proteomes" id="UP000326570"/>
    </source>
</evidence>
<dbReference type="SMART" id="SM00854">
    <property type="entry name" value="PGA_cap"/>
    <property type="match status" value="1"/>
</dbReference>
<organism evidence="3 4">
    <name type="scientific">Adhaeribacter soli</name>
    <dbReference type="NCBI Taxonomy" id="2607655"/>
    <lineage>
        <taxon>Bacteria</taxon>
        <taxon>Pseudomonadati</taxon>
        <taxon>Bacteroidota</taxon>
        <taxon>Cytophagia</taxon>
        <taxon>Cytophagales</taxon>
        <taxon>Hymenobacteraceae</taxon>
        <taxon>Adhaeribacter</taxon>
    </lineage>
</organism>
<dbReference type="Pfam" id="PF09587">
    <property type="entry name" value="PGA_cap"/>
    <property type="match status" value="1"/>
</dbReference>
<dbReference type="InterPro" id="IPR029052">
    <property type="entry name" value="Metallo-depent_PP-like"/>
</dbReference>
<gene>
    <name evidence="3" type="ORF">F0P94_00790</name>
</gene>
<dbReference type="AlphaFoldDB" id="A0A5N1J426"/>
<comment type="caution">
    <text evidence="3">The sequence shown here is derived from an EMBL/GenBank/DDBJ whole genome shotgun (WGS) entry which is preliminary data.</text>
</comment>
<dbReference type="InterPro" id="IPR052169">
    <property type="entry name" value="CW_Biosynth-Accessory"/>
</dbReference>
<keyword evidence="4" id="KW-1185">Reference proteome</keyword>
<dbReference type="Gene3D" id="3.60.21.10">
    <property type="match status" value="1"/>
</dbReference>
<dbReference type="EMBL" id="VTWT01000001">
    <property type="protein sequence ID" value="KAA9345656.1"/>
    <property type="molecule type" value="Genomic_DNA"/>
</dbReference>
<dbReference type="PANTHER" id="PTHR33393">
    <property type="entry name" value="POLYGLUTAMINE SYNTHESIS ACCESSORY PROTEIN RV0574C-RELATED"/>
    <property type="match status" value="1"/>
</dbReference>
<dbReference type="Proteomes" id="UP000326570">
    <property type="component" value="Unassembled WGS sequence"/>
</dbReference>
<sequence length="322" mass="36018">MEQQRILIGLAGDVMIGRGVSNSIAHTNYRYLWGNVLPLLKSTDLNIGNLETTLTHCTKKVLKVFNFRSEPLHVNALLEANFQLVNVANNHILDFGQDGMEDTLKTLNVAGIKHTGAGRNLAEATAPAFSEVKGLKLGMLGFTDNEPTWKAGPDSGGINYLNPENEEDRNTALADIRRLRPEVDFLVVSIHWGPNMREQPPAHFQAFAREMVQNGADLIHGHSAHIFQGIELFENRLILYDTGDFIDDYVVDSRLRNNLSFLYLLELENAKILSLKLVPTCIHNYKVNLAEGSDYEWCMKRVQQLSAVLGTRISHEGIITLS</sequence>
<evidence type="ECO:0000259" key="2">
    <source>
        <dbReference type="SMART" id="SM00854"/>
    </source>
</evidence>
<evidence type="ECO:0000256" key="1">
    <source>
        <dbReference type="ARBA" id="ARBA00005662"/>
    </source>
</evidence>
<proteinExistence type="inferred from homology"/>
<dbReference type="SUPFAM" id="SSF56300">
    <property type="entry name" value="Metallo-dependent phosphatases"/>
    <property type="match status" value="1"/>
</dbReference>
<dbReference type="InterPro" id="IPR019079">
    <property type="entry name" value="Capsule_synth_CapA"/>
</dbReference>
<dbReference type="PANTHER" id="PTHR33393:SF11">
    <property type="entry name" value="POLYGLUTAMINE SYNTHESIS ACCESSORY PROTEIN RV0574C-RELATED"/>
    <property type="match status" value="1"/>
</dbReference>